<proteinExistence type="inferred from homology"/>
<dbReference type="InterPro" id="IPR000064">
    <property type="entry name" value="NLP_P60_dom"/>
</dbReference>
<evidence type="ECO:0000256" key="1">
    <source>
        <dbReference type="ARBA" id="ARBA00007074"/>
    </source>
</evidence>
<dbReference type="GO" id="GO:0008234">
    <property type="term" value="F:cysteine-type peptidase activity"/>
    <property type="evidence" value="ECO:0007669"/>
    <property type="project" value="UniProtKB-KW"/>
</dbReference>
<dbReference type="InterPro" id="IPR027017">
    <property type="entry name" value="P60_peptidase_YkfC"/>
</dbReference>
<dbReference type="Pfam" id="PF12912">
    <property type="entry name" value="N_NLPC_P60"/>
    <property type="match status" value="1"/>
</dbReference>
<protein>
    <submittedName>
        <fullName evidence="7">Hydrolase Nlp/P60</fullName>
    </submittedName>
</protein>
<keyword evidence="3 7" id="KW-0378">Hydrolase</keyword>
<sequence length="460" mass="50403">MKAASYVRIAVIIATCCLLAACGGRREGIADLDVLPQRAAAYLPDGAANPLLSPEVQKGLQSRFFDRFFAPWRAQKASLAPKVAFWGTETFGRKKGFAENLQPWSRPRWESLVSMQMEGSYPSMARHAIATRNTSFRVMPTDKPFFYNPSRAGEGYPFDYMQNSAVWIGTPLLVTHVSADGAWYFAEAGITFGWLPADAIGWTDEAFRRDYMTGTYAAALRDRIVLRTDGGAFAGMAHLGAVFPISVSAMMLETASAGAAQTPPATNLPVIIPLRTVEGNAIAATIHLPPTTVGLMPQAISAQALAHFADMMMGQPYGWGGLLENRDCSAAMRDLFAPFGIWLPRNSSQQGKEVGTPISLEGKTAAEKRAIILEQGIPFYTLLWFKGHIGLYIGPDAATGEPLLLHDVWGARTEWKGEEGRAVVGRLAVTTLRFAEERDDVKKDWFYDRLRGMVLMPSKL</sequence>
<keyword evidence="8" id="KW-1185">Reference proteome</keyword>
<organism evidence="7 8">
    <name type="scientific">Desulfovibrio subterraneus</name>
    <dbReference type="NCBI Taxonomy" id="2718620"/>
    <lineage>
        <taxon>Bacteria</taxon>
        <taxon>Pseudomonadati</taxon>
        <taxon>Thermodesulfobacteriota</taxon>
        <taxon>Desulfovibrionia</taxon>
        <taxon>Desulfovibrionales</taxon>
        <taxon>Desulfovibrionaceae</taxon>
        <taxon>Desulfovibrio</taxon>
    </lineage>
</organism>
<evidence type="ECO:0000313" key="8">
    <source>
        <dbReference type="Proteomes" id="UP000503840"/>
    </source>
</evidence>
<gene>
    <name evidence="7" type="ORF">DSM101010T_13340</name>
</gene>
<dbReference type="InterPro" id="IPR026864">
    <property type="entry name" value="SH3b2-type_SH3"/>
</dbReference>
<evidence type="ECO:0000256" key="2">
    <source>
        <dbReference type="ARBA" id="ARBA00022670"/>
    </source>
</evidence>
<feature type="chain" id="PRO_5029639976" evidence="5">
    <location>
        <begin position="21"/>
        <end position="460"/>
    </location>
</feature>
<dbReference type="AlphaFoldDB" id="A0A7J0BGX0"/>
<dbReference type="GO" id="GO:0006508">
    <property type="term" value="P:proteolysis"/>
    <property type="evidence" value="ECO:0007669"/>
    <property type="project" value="UniProtKB-KW"/>
</dbReference>
<evidence type="ECO:0000256" key="4">
    <source>
        <dbReference type="ARBA" id="ARBA00022807"/>
    </source>
</evidence>
<dbReference type="SUPFAM" id="SSF54001">
    <property type="entry name" value="Cysteine proteinases"/>
    <property type="match status" value="1"/>
</dbReference>
<evidence type="ECO:0000256" key="3">
    <source>
        <dbReference type="ARBA" id="ARBA00022801"/>
    </source>
</evidence>
<comment type="similarity">
    <text evidence="1">Belongs to the peptidase C40 family.</text>
</comment>
<dbReference type="PROSITE" id="PS51257">
    <property type="entry name" value="PROKAR_LIPOPROTEIN"/>
    <property type="match status" value="1"/>
</dbReference>
<dbReference type="Pfam" id="PF00877">
    <property type="entry name" value="NLPC_P60"/>
    <property type="match status" value="1"/>
</dbReference>
<name>A0A7J0BGX0_9BACT</name>
<dbReference type="PROSITE" id="PS51935">
    <property type="entry name" value="NLPC_P60"/>
    <property type="match status" value="1"/>
</dbReference>
<evidence type="ECO:0000256" key="5">
    <source>
        <dbReference type="SAM" id="SignalP"/>
    </source>
</evidence>
<dbReference type="InterPro" id="IPR025606">
    <property type="entry name" value="NLPC/P60_N_dom"/>
</dbReference>
<dbReference type="PIRSF" id="PIRSF019015">
    <property type="entry name" value="P60_peptidase_YkfC"/>
    <property type="match status" value="1"/>
</dbReference>
<dbReference type="Proteomes" id="UP000503840">
    <property type="component" value="Unassembled WGS sequence"/>
</dbReference>
<dbReference type="Gene3D" id="3.90.1720.10">
    <property type="entry name" value="endopeptidase domain like (from Nostoc punctiforme)"/>
    <property type="match status" value="1"/>
</dbReference>
<evidence type="ECO:0000313" key="7">
    <source>
        <dbReference type="EMBL" id="GFM32969.1"/>
    </source>
</evidence>
<dbReference type="EMBL" id="BLVO01000012">
    <property type="protein sequence ID" value="GFM32969.1"/>
    <property type="molecule type" value="Genomic_DNA"/>
</dbReference>
<accession>A0A7J0BGX0</accession>
<reference evidence="7 8" key="1">
    <citation type="submission" date="2020-05" db="EMBL/GenBank/DDBJ databases">
        <title>Draft genome sequence of Desulfovibrio sp. strain HN2T.</title>
        <authorList>
            <person name="Ueno A."/>
            <person name="Tamazawa S."/>
            <person name="Tamamura S."/>
            <person name="Murakami T."/>
            <person name="Kiyama T."/>
            <person name="Inomata H."/>
            <person name="Amano Y."/>
            <person name="Miyakawa K."/>
            <person name="Tamaki H."/>
            <person name="Naganuma T."/>
            <person name="Kaneko K."/>
        </authorList>
    </citation>
    <scope>NUCLEOTIDE SEQUENCE [LARGE SCALE GENOMIC DNA]</scope>
    <source>
        <strain evidence="7 8">HN2</strain>
    </source>
</reference>
<feature type="signal peptide" evidence="5">
    <location>
        <begin position="1"/>
        <end position="20"/>
    </location>
</feature>
<dbReference type="RefSeq" id="WP_174404623.1">
    <property type="nucleotide sequence ID" value="NZ_BLVO01000012.1"/>
</dbReference>
<dbReference type="InterPro" id="IPR039439">
    <property type="entry name" value="SH3b1_dom"/>
</dbReference>
<comment type="caution">
    <text evidence="7">The sequence shown here is derived from an EMBL/GenBank/DDBJ whole genome shotgun (WGS) entry which is preliminary data.</text>
</comment>
<dbReference type="Pfam" id="PF12914">
    <property type="entry name" value="SH3_7"/>
    <property type="match status" value="1"/>
</dbReference>
<keyword evidence="4" id="KW-0788">Thiol protease</keyword>
<dbReference type="Pfam" id="PF12913">
    <property type="entry name" value="SH3_6"/>
    <property type="match status" value="1"/>
</dbReference>
<dbReference type="InterPro" id="IPR038765">
    <property type="entry name" value="Papain-like_cys_pep_sf"/>
</dbReference>
<keyword evidence="2" id="KW-0645">Protease</keyword>
<keyword evidence="5" id="KW-0732">Signal</keyword>
<evidence type="ECO:0000259" key="6">
    <source>
        <dbReference type="PROSITE" id="PS51935"/>
    </source>
</evidence>
<feature type="domain" description="NlpC/P60" evidence="6">
    <location>
        <begin position="299"/>
        <end position="430"/>
    </location>
</feature>